<organism evidence="1 2">
    <name type="scientific">Biomphalaria pfeifferi</name>
    <name type="common">Bloodfluke planorb</name>
    <name type="synonym">Freshwater snail</name>
    <dbReference type="NCBI Taxonomy" id="112525"/>
    <lineage>
        <taxon>Eukaryota</taxon>
        <taxon>Metazoa</taxon>
        <taxon>Spiralia</taxon>
        <taxon>Lophotrochozoa</taxon>
        <taxon>Mollusca</taxon>
        <taxon>Gastropoda</taxon>
        <taxon>Heterobranchia</taxon>
        <taxon>Euthyneura</taxon>
        <taxon>Panpulmonata</taxon>
        <taxon>Hygrophila</taxon>
        <taxon>Lymnaeoidea</taxon>
        <taxon>Planorbidae</taxon>
        <taxon>Biomphalaria</taxon>
    </lineage>
</organism>
<keyword evidence="2" id="KW-1185">Reference proteome</keyword>
<sequence>MSRLHDIPSFIFKYQSAGLKGTKESLLSTASLYLQHSLSGHRNVEDKALPETGDTPQNVDLNEFYLRYTEHCRELEKYGAYY</sequence>
<gene>
    <name evidence="1" type="ORF">Bpfe_002694</name>
</gene>
<dbReference type="EMBL" id="JASAOG010000006">
    <property type="protein sequence ID" value="KAK0067853.1"/>
    <property type="molecule type" value="Genomic_DNA"/>
</dbReference>
<dbReference type="AlphaFoldDB" id="A0AAD8C8V0"/>
<reference evidence="1" key="1">
    <citation type="journal article" date="2023" name="PLoS Negl. Trop. Dis.">
        <title>A genome sequence for Biomphalaria pfeifferi, the major vector snail for the human-infecting parasite Schistosoma mansoni.</title>
        <authorList>
            <person name="Bu L."/>
            <person name="Lu L."/>
            <person name="Laidemitt M.R."/>
            <person name="Zhang S.M."/>
            <person name="Mutuku M."/>
            <person name="Mkoji G."/>
            <person name="Steinauer M."/>
            <person name="Loker E.S."/>
        </authorList>
    </citation>
    <scope>NUCLEOTIDE SEQUENCE</scope>
    <source>
        <strain evidence="1">KasaAsao</strain>
    </source>
</reference>
<accession>A0AAD8C8V0</accession>
<reference evidence="1" key="2">
    <citation type="submission" date="2023-04" db="EMBL/GenBank/DDBJ databases">
        <authorList>
            <person name="Bu L."/>
            <person name="Lu L."/>
            <person name="Laidemitt M.R."/>
            <person name="Zhang S.M."/>
            <person name="Mutuku M."/>
            <person name="Mkoji G."/>
            <person name="Steinauer M."/>
            <person name="Loker E.S."/>
        </authorList>
    </citation>
    <scope>NUCLEOTIDE SEQUENCE</scope>
    <source>
        <strain evidence="1">KasaAsao</strain>
        <tissue evidence="1">Whole Snail</tissue>
    </source>
</reference>
<evidence type="ECO:0000313" key="1">
    <source>
        <dbReference type="EMBL" id="KAK0067853.1"/>
    </source>
</evidence>
<name>A0AAD8C8V0_BIOPF</name>
<protein>
    <submittedName>
        <fullName evidence="1">Uncharacterized protein</fullName>
    </submittedName>
</protein>
<dbReference type="Proteomes" id="UP001233172">
    <property type="component" value="Unassembled WGS sequence"/>
</dbReference>
<proteinExistence type="predicted"/>
<evidence type="ECO:0000313" key="2">
    <source>
        <dbReference type="Proteomes" id="UP001233172"/>
    </source>
</evidence>
<comment type="caution">
    <text evidence="1">The sequence shown here is derived from an EMBL/GenBank/DDBJ whole genome shotgun (WGS) entry which is preliminary data.</text>
</comment>